<reference evidence="1 2" key="1">
    <citation type="journal article" date="2021" name="Commun. Biol.">
        <title>The genome of Shorea leprosula (Dipterocarpaceae) highlights the ecological relevance of drought in aseasonal tropical rainforests.</title>
        <authorList>
            <person name="Ng K.K.S."/>
            <person name="Kobayashi M.J."/>
            <person name="Fawcett J.A."/>
            <person name="Hatakeyama M."/>
            <person name="Paape T."/>
            <person name="Ng C.H."/>
            <person name="Ang C.C."/>
            <person name="Tnah L.H."/>
            <person name="Lee C.T."/>
            <person name="Nishiyama T."/>
            <person name="Sese J."/>
            <person name="O'Brien M.J."/>
            <person name="Copetti D."/>
            <person name="Mohd Noor M.I."/>
            <person name="Ong R.C."/>
            <person name="Putra M."/>
            <person name="Sireger I.Z."/>
            <person name="Indrioko S."/>
            <person name="Kosugi Y."/>
            <person name="Izuno A."/>
            <person name="Isagi Y."/>
            <person name="Lee S.L."/>
            <person name="Shimizu K.K."/>
        </authorList>
    </citation>
    <scope>NUCLEOTIDE SEQUENCE [LARGE SCALE GENOMIC DNA]</scope>
    <source>
        <strain evidence="1">214</strain>
    </source>
</reference>
<sequence length="88" mass="10286">MMILRRGLTRKFDPIPNFLSYFLWAFFLSLLFGQLRSPTLLKSSVAFTLENPEVYARFMPSRNEELRLKPVKLGANQQDEQAYKGDRA</sequence>
<organism evidence="1 2">
    <name type="scientific">Rubroshorea leprosula</name>
    <dbReference type="NCBI Taxonomy" id="152421"/>
    <lineage>
        <taxon>Eukaryota</taxon>
        <taxon>Viridiplantae</taxon>
        <taxon>Streptophyta</taxon>
        <taxon>Embryophyta</taxon>
        <taxon>Tracheophyta</taxon>
        <taxon>Spermatophyta</taxon>
        <taxon>Magnoliopsida</taxon>
        <taxon>eudicotyledons</taxon>
        <taxon>Gunneridae</taxon>
        <taxon>Pentapetalae</taxon>
        <taxon>rosids</taxon>
        <taxon>malvids</taxon>
        <taxon>Malvales</taxon>
        <taxon>Dipterocarpaceae</taxon>
        <taxon>Rubroshorea</taxon>
    </lineage>
</organism>
<dbReference type="Proteomes" id="UP001054252">
    <property type="component" value="Unassembled WGS sequence"/>
</dbReference>
<name>A0AAV5M9S6_9ROSI</name>
<comment type="caution">
    <text evidence="1">The sequence shown here is derived from an EMBL/GenBank/DDBJ whole genome shotgun (WGS) entry which is preliminary data.</text>
</comment>
<dbReference type="EMBL" id="BPVZ01000205">
    <property type="protein sequence ID" value="GKV46275.1"/>
    <property type="molecule type" value="Genomic_DNA"/>
</dbReference>
<protein>
    <submittedName>
        <fullName evidence="1">Uncharacterized protein</fullName>
    </submittedName>
</protein>
<dbReference type="AlphaFoldDB" id="A0AAV5M9S6"/>
<accession>A0AAV5M9S6</accession>
<evidence type="ECO:0000313" key="1">
    <source>
        <dbReference type="EMBL" id="GKV46275.1"/>
    </source>
</evidence>
<gene>
    <name evidence="1" type="ORF">SLEP1_g53268</name>
</gene>
<proteinExistence type="predicted"/>
<keyword evidence="2" id="KW-1185">Reference proteome</keyword>
<evidence type="ECO:0000313" key="2">
    <source>
        <dbReference type="Proteomes" id="UP001054252"/>
    </source>
</evidence>